<dbReference type="AlphaFoldDB" id="A0A8H6JLC2"/>
<feature type="region of interest" description="Disordered" evidence="2">
    <location>
        <begin position="1"/>
        <end position="20"/>
    </location>
</feature>
<dbReference type="GO" id="GO:0006351">
    <property type="term" value="P:DNA-templated transcription"/>
    <property type="evidence" value="ECO:0007669"/>
    <property type="project" value="InterPro"/>
</dbReference>
<dbReference type="GO" id="GO:0008270">
    <property type="term" value="F:zinc ion binding"/>
    <property type="evidence" value="ECO:0007669"/>
    <property type="project" value="InterPro"/>
</dbReference>
<dbReference type="OrthoDB" id="4451586at2759"/>
<comment type="caution">
    <text evidence="4">The sequence shown here is derived from an EMBL/GenBank/DDBJ whole genome shotgun (WGS) entry which is preliminary data.</text>
</comment>
<dbReference type="InterPro" id="IPR007219">
    <property type="entry name" value="XnlR_reg_dom"/>
</dbReference>
<keyword evidence="1" id="KW-0539">Nucleus</keyword>
<reference evidence="4" key="1">
    <citation type="journal article" date="2020" name="Phytopathology">
        <title>Genome Sequence Resources of Colletotrichum truncatum, C. plurivorum, C. musicola, and C. sojae: Four Species Pathogenic to Soybean (Glycine max).</title>
        <authorList>
            <person name="Rogerio F."/>
            <person name="Boufleur T.R."/>
            <person name="Ciampi-Guillardi M."/>
            <person name="Sukno S.A."/>
            <person name="Thon M.R."/>
            <person name="Massola Junior N.S."/>
            <person name="Baroncelli R."/>
        </authorList>
    </citation>
    <scope>NUCLEOTIDE SEQUENCE</scope>
    <source>
        <strain evidence="4">LFN0074</strain>
    </source>
</reference>
<organism evidence="4 5">
    <name type="scientific">Colletotrichum musicola</name>
    <dbReference type="NCBI Taxonomy" id="2175873"/>
    <lineage>
        <taxon>Eukaryota</taxon>
        <taxon>Fungi</taxon>
        <taxon>Dikarya</taxon>
        <taxon>Ascomycota</taxon>
        <taxon>Pezizomycotina</taxon>
        <taxon>Sordariomycetes</taxon>
        <taxon>Hypocreomycetidae</taxon>
        <taxon>Glomerellales</taxon>
        <taxon>Glomerellaceae</taxon>
        <taxon>Colletotrichum</taxon>
        <taxon>Colletotrichum orchidearum species complex</taxon>
    </lineage>
</organism>
<evidence type="ECO:0000256" key="1">
    <source>
        <dbReference type="ARBA" id="ARBA00023242"/>
    </source>
</evidence>
<sequence length="606" mass="66924">MRSPSEPPDQGVSVGSKGSPGTLEVVAGQHTVQQITERAKDGVLQQRQHSAPFPGFIKSPNATNEACFRFLLAEGALTLPSLPLQQALVKSYIEYAHPRMPVLDLGKLCGIIDSECEKNDQISLLLYQAILWAGSSHVRTFKLLYDLSGEQDRLALIQTALLLTFRGESEGQPKDSWHWMNAAATLAYEIGINTEPSSAAFGSTERTLRRRLWWCCYTRDKILALGSGRPCRIKTQDYDVCMLRMDDMDLDTLKEPRKIFGSEALGPYDEITIIASAELCVEKTKLSVLMHRIIQLQQGFAQKDHMAEWSLSTDSMDAIDADLNSWLRDLPDSCRVHPLCPKQRHVSILKSISSRQYLLHMAFHFALFVLHRSRELQASFTTCRTSISESTRGTQQKALRSARSITQLAADLHNRKIDSYLPVTAISALSPAISTHLFNMKSQSRDVRDAAISGFRVCMRIMYQLRELYPNAEITLSYLDVVLQKEGIGSLLSIRAVFQLNERDRSDLANVLACGTSLDATTASSKGLDHEVEDVKGGEKEQYSSGQMALGLSMGFASPLSGTDLLLGGTPFSPALDLESGHGPGPDFAAFEGLDPALWGDLNIAL</sequence>
<dbReference type="EMBL" id="WIGM01000710">
    <property type="protein sequence ID" value="KAF6815125.1"/>
    <property type="molecule type" value="Genomic_DNA"/>
</dbReference>
<evidence type="ECO:0000259" key="3">
    <source>
        <dbReference type="SMART" id="SM00906"/>
    </source>
</evidence>
<dbReference type="PANTHER" id="PTHR47425:SF2">
    <property type="entry name" value="FARB-RELATED"/>
    <property type="match status" value="1"/>
</dbReference>
<proteinExistence type="predicted"/>
<evidence type="ECO:0000256" key="2">
    <source>
        <dbReference type="SAM" id="MobiDB-lite"/>
    </source>
</evidence>
<dbReference type="PANTHER" id="PTHR47425">
    <property type="entry name" value="FARB-RELATED"/>
    <property type="match status" value="1"/>
</dbReference>
<dbReference type="SMART" id="SM00906">
    <property type="entry name" value="Fungal_trans"/>
    <property type="match status" value="1"/>
</dbReference>
<dbReference type="GO" id="GO:0003677">
    <property type="term" value="F:DNA binding"/>
    <property type="evidence" value="ECO:0007669"/>
    <property type="project" value="InterPro"/>
</dbReference>
<dbReference type="InterPro" id="IPR052761">
    <property type="entry name" value="Fungal_Detox/Toxin_TFs"/>
</dbReference>
<accession>A0A8H6JLC2</accession>
<dbReference type="Pfam" id="PF04082">
    <property type="entry name" value="Fungal_trans"/>
    <property type="match status" value="1"/>
</dbReference>
<protein>
    <submittedName>
        <fullName evidence="4">Cutinase transcription factor 1 beta</fullName>
    </submittedName>
</protein>
<gene>
    <name evidence="4" type="ORF">CMUS01_12507</name>
</gene>
<evidence type="ECO:0000313" key="5">
    <source>
        <dbReference type="Proteomes" id="UP000639643"/>
    </source>
</evidence>
<dbReference type="Proteomes" id="UP000639643">
    <property type="component" value="Unassembled WGS sequence"/>
</dbReference>
<feature type="domain" description="Xylanolytic transcriptional activator regulatory" evidence="3">
    <location>
        <begin position="176"/>
        <end position="249"/>
    </location>
</feature>
<keyword evidence="5" id="KW-1185">Reference proteome</keyword>
<name>A0A8H6JLC2_9PEZI</name>
<dbReference type="CDD" id="cd12148">
    <property type="entry name" value="fungal_TF_MHR"/>
    <property type="match status" value="1"/>
</dbReference>
<evidence type="ECO:0000313" key="4">
    <source>
        <dbReference type="EMBL" id="KAF6815125.1"/>
    </source>
</evidence>